<dbReference type="InterPro" id="IPR023214">
    <property type="entry name" value="HAD_sf"/>
</dbReference>
<keyword evidence="3" id="KW-1185">Reference proteome</keyword>
<dbReference type="PANTHER" id="PTHR10000:SF8">
    <property type="entry name" value="HAD SUPERFAMILY HYDROLASE-LIKE, TYPE 3"/>
    <property type="match status" value="1"/>
</dbReference>
<accession>A0ABY5Z3Q1</accession>
<dbReference type="Pfam" id="PF08282">
    <property type="entry name" value="Hydrolase_3"/>
    <property type="match status" value="1"/>
</dbReference>
<organism evidence="2 3">
    <name type="scientific">Dactylosporangium roseum</name>
    <dbReference type="NCBI Taxonomy" id="47989"/>
    <lineage>
        <taxon>Bacteria</taxon>
        <taxon>Bacillati</taxon>
        <taxon>Actinomycetota</taxon>
        <taxon>Actinomycetes</taxon>
        <taxon>Micromonosporales</taxon>
        <taxon>Micromonosporaceae</taxon>
        <taxon>Dactylosporangium</taxon>
    </lineage>
</organism>
<evidence type="ECO:0000313" key="3">
    <source>
        <dbReference type="Proteomes" id="UP001058271"/>
    </source>
</evidence>
<dbReference type="InterPro" id="IPR000150">
    <property type="entry name" value="Cof"/>
</dbReference>
<sequence length="393" mass="42160">MPDRPGDQGFRAASRVRRRPAPEGRAAARAADDGHGHPGRPRLHRDLPARRRQGLRPRGRRHGTRRRPRRRAGLRRHAQRPADVPLGGLRPGGGGQRTPPGARTGRRDHAHQRRGRGGDLPRRYVEAVKLVATDLDGTLVRGDRTVSPRTIKVLHRLDADGIVIVLVTGRPIRWLFPVYDQLTVRPLAICANGAATYDPGSDAIVHSTPLETDALAEACARLRDSVPGVVFAVERDGGRQMWHEPEFPVGPWEVDHESVGPASFAELLSRPASKLLVRAGAQPADEFTARVGACLDGVAEATNSSSSGMVEVSAAGVTKASALARVARGHALAAEDVIAFGDMPNDLPMLTWAGRGVAMANGHPAVRAAAHDVTAATNEDDGVAAYLEGLYRY</sequence>
<feature type="compositionally biased region" description="Basic residues" evidence="1">
    <location>
        <begin position="104"/>
        <end position="115"/>
    </location>
</feature>
<evidence type="ECO:0000256" key="1">
    <source>
        <dbReference type="SAM" id="MobiDB-lite"/>
    </source>
</evidence>
<dbReference type="PANTHER" id="PTHR10000">
    <property type="entry name" value="PHOSPHOSERINE PHOSPHATASE"/>
    <property type="match status" value="1"/>
</dbReference>
<feature type="compositionally biased region" description="Basic residues" evidence="1">
    <location>
        <begin position="50"/>
        <end position="79"/>
    </location>
</feature>
<dbReference type="Gene3D" id="3.40.50.1000">
    <property type="entry name" value="HAD superfamily/HAD-like"/>
    <property type="match status" value="1"/>
</dbReference>
<name>A0ABY5Z3Q1_9ACTN</name>
<dbReference type="NCBIfam" id="TIGR01484">
    <property type="entry name" value="HAD-SF-IIB"/>
    <property type="match status" value="1"/>
</dbReference>
<dbReference type="SUPFAM" id="SSF56784">
    <property type="entry name" value="HAD-like"/>
    <property type="match status" value="1"/>
</dbReference>
<reference evidence="2" key="1">
    <citation type="submission" date="2021-04" db="EMBL/GenBank/DDBJ databases">
        <title>Biosynthetic gene clusters of Dactylosporangioum roseum.</title>
        <authorList>
            <person name="Hartkoorn R.C."/>
            <person name="Beaudoing E."/>
            <person name="Hot D."/>
            <person name="Moureu S."/>
        </authorList>
    </citation>
    <scope>NUCLEOTIDE SEQUENCE</scope>
    <source>
        <strain evidence="2">NRRL B-16295</strain>
    </source>
</reference>
<protein>
    <submittedName>
        <fullName evidence="2">HAD family phosphatase</fullName>
    </submittedName>
</protein>
<dbReference type="EMBL" id="CP073721">
    <property type="protein sequence ID" value="UWZ36655.1"/>
    <property type="molecule type" value="Genomic_DNA"/>
</dbReference>
<gene>
    <name evidence="2" type="ORF">Drose_37640</name>
</gene>
<dbReference type="InterPro" id="IPR006379">
    <property type="entry name" value="HAD-SF_hydro_IIB"/>
</dbReference>
<dbReference type="Proteomes" id="UP001058271">
    <property type="component" value="Chromosome"/>
</dbReference>
<dbReference type="InterPro" id="IPR036412">
    <property type="entry name" value="HAD-like_sf"/>
</dbReference>
<dbReference type="NCBIfam" id="TIGR00099">
    <property type="entry name" value="Cof-subfamily"/>
    <property type="match status" value="1"/>
</dbReference>
<evidence type="ECO:0000313" key="2">
    <source>
        <dbReference type="EMBL" id="UWZ36655.1"/>
    </source>
</evidence>
<dbReference type="Gene3D" id="3.30.1240.10">
    <property type="match status" value="1"/>
</dbReference>
<feature type="region of interest" description="Disordered" evidence="1">
    <location>
        <begin position="1"/>
        <end position="121"/>
    </location>
</feature>
<proteinExistence type="predicted"/>